<dbReference type="GO" id="GO:0002250">
    <property type="term" value="P:adaptive immune response"/>
    <property type="evidence" value="ECO:0007669"/>
    <property type="project" value="UniProtKB-KW"/>
</dbReference>
<evidence type="ECO:0000256" key="17">
    <source>
        <dbReference type="ARBA" id="ARBA00045657"/>
    </source>
</evidence>
<keyword evidence="14" id="KW-0325">Glycoprotein</keyword>
<keyword evidence="12 19" id="KW-0472">Membrane</keyword>
<evidence type="ECO:0000313" key="22">
    <source>
        <dbReference type="Proteomes" id="UP000694546"/>
    </source>
</evidence>
<evidence type="ECO:0000256" key="1">
    <source>
        <dbReference type="ARBA" id="ARBA00004265"/>
    </source>
</evidence>
<keyword evidence="7" id="KW-0732">Signal</keyword>
<keyword evidence="4" id="KW-1134">Transmembrane beta strand</keyword>
<keyword evidence="11" id="KW-1064">Adaptive immunity</keyword>
<dbReference type="GO" id="GO:0030670">
    <property type="term" value="C:phagocytic vesicle membrane"/>
    <property type="evidence" value="ECO:0007669"/>
    <property type="project" value="UniProtKB-SubCell"/>
</dbReference>
<evidence type="ECO:0000259" key="20">
    <source>
        <dbReference type="PROSITE" id="PS51412"/>
    </source>
</evidence>
<comment type="similarity">
    <text evidence="2">Belongs to the MPEG1 family.</text>
</comment>
<feature type="domain" description="MACPF" evidence="20">
    <location>
        <begin position="63"/>
        <end position="378"/>
    </location>
</feature>
<evidence type="ECO:0000256" key="7">
    <source>
        <dbReference type="ARBA" id="ARBA00022729"/>
    </source>
</evidence>
<organism evidence="21 22">
    <name type="scientific">Gadus morhua</name>
    <name type="common">Atlantic cod</name>
    <dbReference type="NCBI Taxonomy" id="8049"/>
    <lineage>
        <taxon>Eukaryota</taxon>
        <taxon>Metazoa</taxon>
        <taxon>Chordata</taxon>
        <taxon>Craniata</taxon>
        <taxon>Vertebrata</taxon>
        <taxon>Euteleostomi</taxon>
        <taxon>Actinopterygii</taxon>
        <taxon>Neopterygii</taxon>
        <taxon>Teleostei</taxon>
        <taxon>Neoteleostei</taxon>
        <taxon>Acanthomorphata</taxon>
        <taxon>Zeiogadaria</taxon>
        <taxon>Gadariae</taxon>
        <taxon>Gadiformes</taxon>
        <taxon>Gadoidei</taxon>
        <taxon>Gadidae</taxon>
        <taxon>Gadus</taxon>
    </lineage>
</organism>
<protein>
    <recommendedName>
        <fullName evidence="3">Macrophage-expressed gene 1 protein</fullName>
    </recommendedName>
    <alternativeName>
        <fullName evidence="16">Perforin-2</fullName>
    </alternativeName>
</protein>
<dbReference type="Pfam" id="PF01823">
    <property type="entry name" value="MACPF"/>
    <property type="match status" value="1"/>
</dbReference>
<keyword evidence="9" id="KW-0391">Immunity</keyword>
<evidence type="ECO:0000256" key="19">
    <source>
        <dbReference type="SAM" id="Phobius"/>
    </source>
</evidence>
<dbReference type="Ensembl" id="ENSGMOT00000073615.1">
    <property type="protein sequence ID" value="ENSGMOP00000035422.1"/>
    <property type="gene ID" value="ENSGMOG00000025509.1"/>
</dbReference>
<sequence length="739" mass="81463">MPSSTSCDLFSTEIECGSENEQTDTHENIDSIISDPTMAMRAALLLSLLHSCYLHPLGRPTNGLNQCRTTLSITALEVLPGGGWDNLRNMDMGRVMNLSYSQCQTTEDGLYLLPDEVFVIPQKQTGVESNSEILSSWLEVKSTTSHTINMDASYLSVLNAKFSVENQRMKTHQVQESSTTARVQVRNLVYTAKAYPDFAVDSSFAQQAVQIADAIENNQPKHAAYLSEKMVLDYGTHVITGVDAGATLVQEDYLRSLYVANSQSQTTSVSVLAGLNFFDKLKFDISSKDTTQNSALQAYQSNISYSLTQSHGGVPFYPGMTMQKWQEGTRNNLVAIDRTGLPLQYFINPKTFPDMPEPTVSRLALSVSHAIKRYYEVNTRRGCVDINSKNFNFQANVDDKSCQGPATNLSFGGLYQQCSPLTDDADPLCQALAQKNIDTGDFSCRSPYISTLLRSEVRQEGYNQYECQTVSHNCYLFFKCHREVCGNVYYVRKAKIDTYWCSVDGKAPEDSGYLFGGIYGPSLLNPITKSKSCPLYFIPQRFLSDGLTICLSNDYEMATAYSVPFGGLISCESANPLAGNQRHCPAEFSQHLATVSDGCEILYCVQSGLFTGGQLLPIRLPPFTLPPLIGTMGMSTEVAVMSEGEQSWVRVGQNKKWTPVLSENLMAVIRELQVDPGEMTAGSKAGLAFGIIGLLGILAVGGVFLVRKRASRRNSYVHIDGQPQMSETAVLLPEEEVEE</sequence>
<evidence type="ECO:0000256" key="16">
    <source>
        <dbReference type="ARBA" id="ARBA00030728"/>
    </source>
</evidence>
<name>A0A8C5APJ9_GADMO</name>
<keyword evidence="13" id="KW-1015">Disulfide bond</keyword>
<keyword evidence="5" id="KW-0399">Innate immunity</keyword>
<evidence type="ECO:0000256" key="9">
    <source>
        <dbReference type="ARBA" id="ARBA00022859"/>
    </source>
</evidence>
<accession>A0A8C5APJ9</accession>
<reference evidence="21" key="2">
    <citation type="submission" date="2025-09" db="UniProtKB">
        <authorList>
            <consortium name="Ensembl"/>
        </authorList>
    </citation>
    <scope>IDENTIFICATION</scope>
</reference>
<evidence type="ECO:0000256" key="13">
    <source>
        <dbReference type="ARBA" id="ARBA00023157"/>
    </source>
</evidence>
<evidence type="ECO:0000256" key="14">
    <source>
        <dbReference type="ARBA" id="ARBA00023180"/>
    </source>
</evidence>
<dbReference type="CDD" id="cd22579">
    <property type="entry name" value="MPEG1_P2"/>
    <property type="match status" value="1"/>
</dbReference>
<evidence type="ECO:0000256" key="5">
    <source>
        <dbReference type="ARBA" id="ARBA00022588"/>
    </source>
</evidence>
<comment type="function">
    <text evidence="18">Pore-forming protein involved in both innate and adaptive immunity. Plays a central role in antigen cross-presentation in dendritic cells by forming a pore in antigen-containing compartments, thereby promoting delivery of antigens for cross-presentation. Also involved in innate immune response following bacterial infection; shows antibacterial activity against a wide spectrum of Gram-positive, Gram-negative and acid-fast bacteria. Reduces the viability of the intracytosolic pathogen L.monocytogenes by inhibiting acidification of the phagocytic vacuole of host cells which restricts bacterial translocation from the vacuole to the cytosol. Required for the antibacterial activity of reactive oxygen species and nitric oxide.</text>
</comment>
<dbReference type="GO" id="GO:0045087">
    <property type="term" value="P:innate immune response"/>
    <property type="evidence" value="ECO:0007669"/>
    <property type="project" value="UniProtKB-KW"/>
</dbReference>
<dbReference type="SMART" id="SM00457">
    <property type="entry name" value="MACPF"/>
    <property type="match status" value="1"/>
</dbReference>
<dbReference type="PANTHER" id="PTHR31463">
    <property type="entry name" value="MACROPHAGE-EXPRESSED GENE 1 PROTEIN"/>
    <property type="match status" value="1"/>
</dbReference>
<evidence type="ECO:0000256" key="2">
    <source>
        <dbReference type="ARBA" id="ARBA00007256"/>
    </source>
</evidence>
<dbReference type="Proteomes" id="UP000694546">
    <property type="component" value="Chromosome 6"/>
</dbReference>
<keyword evidence="8" id="KW-0832">Ubl conjugation</keyword>
<dbReference type="InterPro" id="IPR039707">
    <property type="entry name" value="MPEG1"/>
</dbReference>
<evidence type="ECO:0000256" key="10">
    <source>
        <dbReference type="ARBA" id="ARBA00022989"/>
    </source>
</evidence>
<evidence type="ECO:0000256" key="18">
    <source>
        <dbReference type="ARBA" id="ARBA00045689"/>
    </source>
</evidence>
<evidence type="ECO:0000256" key="15">
    <source>
        <dbReference type="ARBA" id="ARBA00023329"/>
    </source>
</evidence>
<proteinExistence type="inferred from homology"/>
<evidence type="ECO:0000256" key="11">
    <source>
        <dbReference type="ARBA" id="ARBA00023130"/>
    </source>
</evidence>
<dbReference type="InterPro" id="IPR020864">
    <property type="entry name" value="MACPF"/>
</dbReference>
<keyword evidence="10 19" id="KW-1133">Transmembrane helix</keyword>
<reference evidence="21" key="1">
    <citation type="submission" date="2025-08" db="UniProtKB">
        <authorList>
            <consortium name="Ensembl"/>
        </authorList>
    </citation>
    <scope>IDENTIFICATION</scope>
</reference>
<dbReference type="PANTHER" id="PTHR31463:SF4">
    <property type="entry name" value="MACROPHAGE-EXPRESSED GENE 1 PROTEIN"/>
    <property type="match status" value="1"/>
</dbReference>
<comment type="function">
    <text evidence="17">Pore-forming protein that plays a central role in antigen cross-presentation in dendritic cells by mediating delivery of antigens for cross-presentation. Dendritic cells bridge innate and adaptive immunity by capturing exogenous antigens on MHC class-I molecules and presenting them to naive CD8(+) T-cells. Acts by forming a pore in antigen-containing compartments, promoting the release of antigens into the cytosol, enabling generation of MHCI:peptide complexes and T-cell priming.</text>
</comment>
<dbReference type="AlphaFoldDB" id="A0A8C5APJ9"/>
<dbReference type="OMA" id="YSERIDH"/>
<feature type="transmembrane region" description="Helical" evidence="19">
    <location>
        <begin position="685"/>
        <end position="706"/>
    </location>
</feature>
<evidence type="ECO:0000313" key="21">
    <source>
        <dbReference type="Ensembl" id="ENSGMOP00000035422.1"/>
    </source>
</evidence>
<keyword evidence="15" id="KW-0968">Cytoplasmic vesicle</keyword>
<keyword evidence="22" id="KW-1185">Reference proteome</keyword>
<keyword evidence="6 19" id="KW-0812">Transmembrane</keyword>
<comment type="subcellular location">
    <subcellularLocation>
        <location evidence="1">Cytoplasmic vesicle</location>
        <location evidence="1">Phagosome membrane</location>
        <topology evidence="1">Multi-pass membrane protein</topology>
    </subcellularLocation>
</comment>
<evidence type="ECO:0000256" key="4">
    <source>
        <dbReference type="ARBA" id="ARBA00022452"/>
    </source>
</evidence>
<dbReference type="GeneTree" id="ENSGT00390000008048"/>
<evidence type="ECO:0000256" key="6">
    <source>
        <dbReference type="ARBA" id="ARBA00022692"/>
    </source>
</evidence>
<evidence type="ECO:0000256" key="3">
    <source>
        <dbReference type="ARBA" id="ARBA00021365"/>
    </source>
</evidence>
<evidence type="ECO:0000256" key="12">
    <source>
        <dbReference type="ARBA" id="ARBA00023136"/>
    </source>
</evidence>
<dbReference type="PROSITE" id="PS51412">
    <property type="entry name" value="MACPF_2"/>
    <property type="match status" value="1"/>
</dbReference>
<evidence type="ECO:0000256" key="8">
    <source>
        <dbReference type="ARBA" id="ARBA00022843"/>
    </source>
</evidence>